<protein>
    <recommendedName>
        <fullName evidence="3">DUF4595 domain-containing protein</fullName>
    </recommendedName>
</protein>
<evidence type="ECO:0000313" key="1">
    <source>
        <dbReference type="EMBL" id="CAG5074758.1"/>
    </source>
</evidence>
<keyword evidence="2" id="KW-1185">Reference proteome</keyword>
<dbReference type="Proteomes" id="UP000679725">
    <property type="component" value="Unassembled WGS sequence"/>
</dbReference>
<comment type="caution">
    <text evidence="1">The sequence shown here is derived from an EMBL/GenBank/DDBJ whole genome shotgun (WGS) entry which is preliminary data.</text>
</comment>
<dbReference type="PROSITE" id="PS51257">
    <property type="entry name" value="PROKAR_LIPOPROTEIN"/>
    <property type="match status" value="1"/>
</dbReference>
<accession>A0ABM8UYK1</accession>
<dbReference type="RefSeq" id="WP_215236664.1">
    <property type="nucleotide sequence ID" value="NZ_CAJRAU010000013.1"/>
</dbReference>
<organism evidence="1 2">
    <name type="scientific">Dyadobacter linearis</name>
    <dbReference type="NCBI Taxonomy" id="2823330"/>
    <lineage>
        <taxon>Bacteria</taxon>
        <taxon>Pseudomonadati</taxon>
        <taxon>Bacteroidota</taxon>
        <taxon>Cytophagia</taxon>
        <taxon>Cytophagales</taxon>
        <taxon>Spirosomataceae</taxon>
        <taxon>Dyadobacter</taxon>
    </lineage>
</organism>
<sequence>MKNQVTKHSVIVLIITALIILGCKKDTDPDRQIERCKLASYLINGYPTHIIYDEDGFLLSRNDINPDKKGIICDQDIKGNLSRVLNHSDLILGDTLIADYVYVEGNLQTLRYYDRQYDINGGPSKKQILTCNFYYGKSEKPDSMQVIKSRVDSSGNEYPYEPTRIDRFSYDNNGNLTKQEIVKQELNGRFMLASINYHTYDSKPNYLKKMKQIYFFIDQSIPYMFSKNNLLSTRREVPGKLTSEISYKVIYDGDMVKNDGMGFSEMKWSCE</sequence>
<proteinExistence type="predicted"/>
<reference evidence="1 2" key="1">
    <citation type="submission" date="2021-04" db="EMBL/GenBank/DDBJ databases">
        <authorList>
            <person name="Rodrigo-Torres L."/>
            <person name="Arahal R. D."/>
            <person name="Lucena T."/>
        </authorList>
    </citation>
    <scope>NUCLEOTIDE SEQUENCE [LARGE SCALE GENOMIC DNA]</scope>
    <source>
        <strain evidence="1 2">CECT 9623</strain>
    </source>
</reference>
<evidence type="ECO:0008006" key="3">
    <source>
        <dbReference type="Google" id="ProtNLM"/>
    </source>
</evidence>
<name>A0ABM8UYK1_9BACT</name>
<evidence type="ECO:0000313" key="2">
    <source>
        <dbReference type="Proteomes" id="UP000679725"/>
    </source>
</evidence>
<gene>
    <name evidence="1" type="ORF">DYBT9623_05446</name>
</gene>
<dbReference type="EMBL" id="CAJRAU010000013">
    <property type="protein sequence ID" value="CAG5074758.1"/>
    <property type="molecule type" value="Genomic_DNA"/>
</dbReference>